<keyword evidence="2" id="KW-0732">Signal</keyword>
<feature type="chain" id="PRO_5029761388" evidence="2">
    <location>
        <begin position="24"/>
        <end position="324"/>
    </location>
</feature>
<comment type="caution">
    <text evidence="3">The sequence shown here is derived from an EMBL/GenBank/DDBJ whole genome shotgun (WGS) entry which is preliminary data.</text>
</comment>
<feature type="signal peptide" evidence="2">
    <location>
        <begin position="1"/>
        <end position="23"/>
    </location>
</feature>
<feature type="region of interest" description="Disordered" evidence="1">
    <location>
        <begin position="26"/>
        <end position="45"/>
    </location>
</feature>
<sequence>MKAPFFLSAMAAALIITLQGCGSKDSTKSTSSGTQSNGPSASGLFLNRAGSHGSQSCYQSHRPYSLKVHRVRTSDGSWSNTITADCGNSHKAIKKTDADLPEHVKEKLLDARMTCNDIWAAFGTTSSANAISLRSMFFLQAPYTSSPMFMPLRYALLAIAAVLLSGMKGCTRARRRRHSPKPVTPKHKPSTTTPKPIATTPDTESEDIAALLTETRTTPGPEAEDIAEMVEPAVTDSELKKTLGESNASGGLLSRDKDEASLNDTISGEMDTGADADRESDASNLEFATTAPEDEVEDFVEALAATAEPEADNLREPGATTTEP</sequence>
<evidence type="ECO:0000256" key="2">
    <source>
        <dbReference type="SAM" id="SignalP"/>
    </source>
</evidence>
<proteinExistence type="predicted"/>
<dbReference type="AlphaFoldDB" id="A0A7J6QJJ2"/>
<evidence type="ECO:0000313" key="3">
    <source>
        <dbReference type="EMBL" id="KAF4708443.1"/>
    </source>
</evidence>
<evidence type="ECO:0000256" key="1">
    <source>
        <dbReference type="SAM" id="MobiDB-lite"/>
    </source>
</evidence>
<gene>
    <name evidence="3" type="ORF">FOZ62_031075</name>
</gene>
<name>A0A7J6QJJ2_PEROL</name>
<protein>
    <submittedName>
        <fullName evidence="3">Uncharacterized protein</fullName>
    </submittedName>
</protein>
<feature type="compositionally biased region" description="Basic residues" evidence="1">
    <location>
        <begin position="171"/>
        <end position="189"/>
    </location>
</feature>
<accession>A0A7J6QJJ2</accession>
<organism evidence="3 4">
    <name type="scientific">Perkinsus olseni</name>
    <name type="common">Perkinsus atlanticus</name>
    <dbReference type="NCBI Taxonomy" id="32597"/>
    <lineage>
        <taxon>Eukaryota</taxon>
        <taxon>Sar</taxon>
        <taxon>Alveolata</taxon>
        <taxon>Perkinsozoa</taxon>
        <taxon>Perkinsea</taxon>
        <taxon>Perkinsida</taxon>
        <taxon>Perkinsidae</taxon>
        <taxon>Perkinsus</taxon>
    </lineage>
</organism>
<dbReference type="EMBL" id="JABANM010029174">
    <property type="protein sequence ID" value="KAF4708443.1"/>
    <property type="molecule type" value="Genomic_DNA"/>
</dbReference>
<feature type="region of interest" description="Disordered" evidence="1">
    <location>
        <begin position="171"/>
        <end position="204"/>
    </location>
</feature>
<dbReference type="PROSITE" id="PS51257">
    <property type="entry name" value="PROKAR_LIPOPROTEIN"/>
    <property type="match status" value="1"/>
</dbReference>
<reference evidence="3 4" key="1">
    <citation type="submission" date="2020-04" db="EMBL/GenBank/DDBJ databases">
        <title>Perkinsus olseni comparative genomics.</title>
        <authorList>
            <person name="Bogema D.R."/>
        </authorList>
    </citation>
    <scope>NUCLEOTIDE SEQUENCE [LARGE SCALE GENOMIC DNA]</scope>
    <source>
        <strain evidence="3">ATCC PRA-205</strain>
    </source>
</reference>
<dbReference type="Proteomes" id="UP000574390">
    <property type="component" value="Unassembled WGS sequence"/>
</dbReference>
<evidence type="ECO:0000313" key="4">
    <source>
        <dbReference type="Proteomes" id="UP000574390"/>
    </source>
</evidence>
<feature type="compositionally biased region" description="Low complexity" evidence="1">
    <location>
        <begin position="26"/>
        <end position="36"/>
    </location>
</feature>
<feature type="region of interest" description="Disordered" evidence="1">
    <location>
        <begin position="236"/>
        <end position="324"/>
    </location>
</feature>
<feature type="non-terminal residue" evidence="3">
    <location>
        <position position="1"/>
    </location>
</feature>